<feature type="domain" description="Band 7" evidence="5">
    <location>
        <begin position="63"/>
        <end position="223"/>
    </location>
</feature>
<evidence type="ECO:0000256" key="1">
    <source>
        <dbReference type="ARBA" id="ARBA00004140"/>
    </source>
</evidence>
<evidence type="ECO:0000259" key="5">
    <source>
        <dbReference type="SMART" id="SM00244"/>
    </source>
</evidence>
<comment type="similarity">
    <text evidence="2 4">Belongs to the prohibitin family.</text>
</comment>
<dbReference type="InterPro" id="IPR036013">
    <property type="entry name" value="Band_7/SPFH_dom_sf"/>
</dbReference>
<evidence type="ECO:0000256" key="2">
    <source>
        <dbReference type="ARBA" id="ARBA00009658"/>
    </source>
</evidence>
<dbReference type="EMBL" id="OX459123">
    <property type="protein sequence ID" value="CAI9111486.1"/>
    <property type="molecule type" value="Genomic_DNA"/>
</dbReference>
<evidence type="ECO:0000313" key="7">
    <source>
        <dbReference type="Proteomes" id="UP001161247"/>
    </source>
</evidence>
<organism evidence="6 7">
    <name type="scientific">Oldenlandia corymbosa var. corymbosa</name>
    <dbReference type="NCBI Taxonomy" id="529605"/>
    <lineage>
        <taxon>Eukaryota</taxon>
        <taxon>Viridiplantae</taxon>
        <taxon>Streptophyta</taxon>
        <taxon>Embryophyta</taxon>
        <taxon>Tracheophyta</taxon>
        <taxon>Spermatophyta</taxon>
        <taxon>Magnoliopsida</taxon>
        <taxon>eudicotyledons</taxon>
        <taxon>Gunneridae</taxon>
        <taxon>Pentapetalae</taxon>
        <taxon>asterids</taxon>
        <taxon>lamiids</taxon>
        <taxon>Gentianales</taxon>
        <taxon>Rubiaceae</taxon>
        <taxon>Rubioideae</taxon>
        <taxon>Spermacoceae</taxon>
        <taxon>Hedyotis-Oldenlandia complex</taxon>
        <taxon>Oldenlandia</taxon>
    </lineage>
</organism>
<dbReference type="InterPro" id="IPR001107">
    <property type="entry name" value="Band_7"/>
</dbReference>
<dbReference type="GO" id="GO:0005743">
    <property type="term" value="C:mitochondrial inner membrane"/>
    <property type="evidence" value="ECO:0007669"/>
    <property type="project" value="UniProtKB-SubCell"/>
</dbReference>
<dbReference type="Gene3D" id="3.30.479.30">
    <property type="entry name" value="Band 7 domain"/>
    <property type="match status" value="1"/>
</dbReference>
<sequence>MVGSGAGKNPPLPLQPLYLSYPPNQDTMISGGTPSGGESSSFLRLLGPVTLGLGLGLISWKSSFLAVKHGYHAVVVDCFTGVAHTLGEGTHFLLPGRYTQYMVDVRPRPYNISARPATRDLQKVDINLCLVLSPDRAKLPSFLKSLGLNFTEQILPAFGNEVLHAVVNGYGAEELFSSRADFVVRLKEEFIKKAKVYSMAVVDVFVSELDFTPEFTSAVEKKLLAQMEKDTATPEAETSGVLLPRSENVAQAAITPAGDEIQPASLGH</sequence>
<proteinExistence type="inferred from homology"/>
<dbReference type="PRINTS" id="PR00679">
    <property type="entry name" value="PROHIBITIN"/>
</dbReference>
<keyword evidence="4" id="KW-0496">Mitochondrion</keyword>
<evidence type="ECO:0000256" key="3">
    <source>
        <dbReference type="ARBA" id="ARBA00011786"/>
    </source>
</evidence>
<keyword evidence="4" id="KW-0999">Mitochondrion inner membrane</keyword>
<dbReference type="CDD" id="cd03401">
    <property type="entry name" value="SPFH_prohibitin"/>
    <property type="match status" value="1"/>
</dbReference>
<dbReference type="PANTHER" id="PTHR23222">
    <property type="entry name" value="PROHIBITIN"/>
    <property type="match status" value="1"/>
</dbReference>
<keyword evidence="4" id="KW-0472">Membrane</keyword>
<comment type="subcellular location">
    <subcellularLocation>
        <location evidence="1">Mitochondrion inner membrane</location>
        <topology evidence="1">Single-pass type II membrane protein</topology>
    </subcellularLocation>
</comment>
<evidence type="ECO:0000313" key="6">
    <source>
        <dbReference type="EMBL" id="CAI9111486.1"/>
    </source>
</evidence>
<protein>
    <recommendedName>
        <fullName evidence="4">Prohibitin</fullName>
    </recommendedName>
</protein>
<dbReference type="Pfam" id="PF01145">
    <property type="entry name" value="Band_7"/>
    <property type="match status" value="1"/>
</dbReference>
<dbReference type="GO" id="GO:0007005">
    <property type="term" value="P:mitochondrion organization"/>
    <property type="evidence" value="ECO:0007669"/>
    <property type="project" value="TreeGrafter"/>
</dbReference>
<dbReference type="SMART" id="SM00244">
    <property type="entry name" value="PHB"/>
    <property type="match status" value="1"/>
</dbReference>
<reference evidence="6" key="1">
    <citation type="submission" date="2023-03" db="EMBL/GenBank/DDBJ databases">
        <authorList>
            <person name="Julca I."/>
        </authorList>
    </citation>
    <scope>NUCLEOTIDE SEQUENCE</scope>
</reference>
<keyword evidence="7" id="KW-1185">Reference proteome</keyword>
<dbReference type="SUPFAM" id="SSF117892">
    <property type="entry name" value="Band 7/SPFH domain"/>
    <property type="match status" value="1"/>
</dbReference>
<gene>
    <name evidence="6" type="ORF">OLC1_LOCUS18878</name>
</gene>
<accession>A0AAV1DUA9</accession>
<name>A0AAV1DUA9_OLDCO</name>
<dbReference type="Proteomes" id="UP001161247">
    <property type="component" value="Chromosome 6"/>
</dbReference>
<evidence type="ECO:0000256" key="4">
    <source>
        <dbReference type="RuleBase" id="RU366048"/>
    </source>
</evidence>
<dbReference type="AlphaFoldDB" id="A0AAV1DUA9"/>
<dbReference type="InterPro" id="IPR000163">
    <property type="entry name" value="Prohibitin"/>
</dbReference>
<comment type="subunit">
    <text evidence="3">Component of a prohibitin multimeric complex in mitochondrial membranes.</text>
</comment>
<dbReference type="PANTHER" id="PTHR23222:SF0">
    <property type="entry name" value="PROHIBITIN 1"/>
    <property type="match status" value="1"/>
</dbReference>